<comment type="caution">
    <text evidence="2">The sequence shown here is derived from an EMBL/GenBank/DDBJ whole genome shotgun (WGS) entry which is preliminary data.</text>
</comment>
<evidence type="ECO:0000256" key="1">
    <source>
        <dbReference type="SAM" id="Phobius"/>
    </source>
</evidence>
<accession>A0ABN9WJZ5</accession>
<dbReference type="EMBL" id="CAUYUJ010018862">
    <property type="protein sequence ID" value="CAK0886865.1"/>
    <property type="molecule type" value="Genomic_DNA"/>
</dbReference>
<evidence type="ECO:0000313" key="3">
    <source>
        <dbReference type="Proteomes" id="UP001189429"/>
    </source>
</evidence>
<dbReference type="Proteomes" id="UP001189429">
    <property type="component" value="Unassembled WGS sequence"/>
</dbReference>
<feature type="non-terminal residue" evidence="2">
    <location>
        <position position="268"/>
    </location>
</feature>
<name>A0ABN9WJZ5_9DINO</name>
<protein>
    <submittedName>
        <fullName evidence="2">Uncharacterized protein</fullName>
    </submittedName>
</protein>
<keyword evidence="1" id="KW-0472">Membrane</keyword>
<reference evidence="2" key="1">
    <citation type="submission" date="2023-10" db="EMBL/GenBank/DDBJ databases">
        <authorList>
            <person name="Chen Y."/>
            <person name="Shah S."/>
            <person name="Dougan E. K."/>
            <person name="Thang M."/>
            <person name="Chan C."/>
        </authorList>
    </citation>
    <scope>NUCLEOTIDE SEQUENCE [LARGE SCALE GENOMIC DNA]</scope>
</reference>
<organism evidence="2 3">
    <name type="scientific">Prorocentrum cordatum</name>
    <dbReference type="NCBI Taxonomy" id="2364126"/>
    <lineage>
        <taxon>Eukaryota</taxon>
        <taxon>Sar</taxon>
        <taxon>Alveolata</taxon>
        <taxon>Dinophyceae</taxon>
        <taxon>Prorocentrales</taxon>
        <taxon>Prorocentraceae</taxon>
        <taxon>Prorocentrum</taxon>
    </lineage>
</organism>
<sequence length="268" mass="29221">MAQLPGRSWQQLSGMWAKKSVRMYSEPHWVLLLQLAVVVFWRAAVDRRLAHRLARAWHRLRAWRVRAAGEWLRARGWAEAERALAEPPEAAAEDTDAQEPLVVRGEGPVAPLEPEPAPAAEGGVQQWLRLLGAAEAPLLVCVVVSAACHAAVVVLQGVRLTGANATMGGAIQRVWVLQVLNYTLSTWWLALRLLNQRLDQSKSRPNVSGDLSNLEESVPATSRRFAQESSMVQLAKAAASITAGLICLKHLGYNISKLLAVTSLSGVA</sequence>
<keyword evidence="1" id="KW-1133">Transmembrane helix</keyword>
<feature type="transmembrane region" description="Helical" evidence="1">
    <location>
        <begin position="175"/>
        <end position="194"/>
    </location>
</feature>
<keyword evidence="3" id="KW-1185">Reference proteome</keyword>
<evidence type="ECO:0000313" key="2">
    <source>
        <dbReference type="EMBL" id="CAK0886865.1"/>
    </source>
</evidence>
<feature type="transmembrane region" description="Helical" evidence="1">
    <location>
        <begin position="136"/>
        <end position="155"/>
    </location>
</feature>
<feature type="transmembrane region" description="Helical" evidence="1">
    <location>
        <begin position="28"/>
        <end position="45"/>
    </location>
</feature>
<gene>
    <name evidence="2" type="ORF">PCOR1329_LOCUS68106</name>
</gene>
<keyword evidence="1" id="KW-0812">Transmembrane</keyword>
<proteinExistence type="predicted"/>